<dbReference type="InterPro" id="IPR002018">
    <property type="entry name" value="CarbesteraseB"/>
</dbReference>
<evidence type="ECO:0000313" key="8">
    <source>
        <dbReference type="EnsemblMetazoa" id="ACHR008872-PA"/>
    </source>
</evidence>
<dbReference type="GO" id="GO:0052689">
    <property type="term" value="F:carboxylic ester hydrolase activity"/>
    <property type="evidence" value="ECO:0007669"/>
    <property type="project" value="UniProtKB-KW"/>
</dbReference>
<evidence type="ECO:0000313" key="9">
    <source>
        <dbReference type="Proteomes" id="UP000075881"/>
    </source>
</evidence>
<keyword evidence="6" id="KW-0732">Signal</keyword>
<evidence type="ECO:0000256" key="3">
    <source>
        <dbReference type="ARBA" id="ARBA00022801"/>
    </source>
</evidence>
<dbReference type="InterPro" id="IPR029058">
    <property type="entry name" value="AB_hydrolase_fold"/>
</dbReference>
<organism evidence="8 9">
    <name type="scientific">Anopheles christyi</name>
    <dbReference type="NCBI Taxonomy" id="43041"/>
    <lineage>
        <taxon>Eukaryota</taxon>
        <taxon>Metazoa</taxon>
        <taxon>Ecdysozoa</taxon>
        <taxon>Arthropoda</taxon>
        <taxon>Hexapoda</taxon>
        <taxon>Insecta</taxon>
        <taxon>Pterygota</taxon>
        <taxon>Neoptera</taxon>
        <taxon>Endopterygota</taxon>
        <taxon>Diptera</taxon>
        <taxon>Nematocera</taxon>
        <taxon>Culicoidea</taxon>
        <taxon>Culicidae</taxon>
        <taxon>Anophelinae</taxon>
        <taxon>Anopheles</taxon>
    </lineage>
</organism>
<feature type="chain" id="PRO_5007950838" description="Carboxylic ester hydrolase" evidence="6">
    <location>
        <begin position="31"/>
        <end position="527"/>
    </location>
</feature>
<keyword evidence="4" id="KW-1015">Disulfide bond</keyword>
<dbReference type="SUPFAM" id="SSF53474">
    <property type="entry name" value="alpha/beta-Hydrolases"/>
    <property type="match status" value="1"/>
</dbReference>
<dbReference type="PROSITE" id="PS00122">
    <property type="entry name" value="CARBOXYLESTERASE_B_1"/>
    <property type="match status" value="1"/>
</dbReference>
<feature type="domain" description="Carboxylesterase type B" evidence="7">
    <location>
        <begin position="59"/>
        <end position="527"/>
    </location>
</feature>
<sequence>MANERWPPAKCRLLVVVLLMLTLLVTLVMALSSSGTSPHQHDTTSDGTDTSSACMVAFDHGLAIGTLRQTYGGSSAYCAYEGIPYVQPPVGKLRFEDPQPYHFEGAHLFQNVSKACPQAYEAPAPMDKLETSEDCLYLNVYGGRLEERADGVLWPVMLWIHGGSFVVGSSQTDIFGPEFLVEKGIIVVTFNYRLAALGFLSLPDLGISANLGLLDQLEALRWTARNAIHFGGDPGRITLCGWSAGAASVTYHLYSPAAKGLFHNAIIMSGSMTQSWAYDFDPDRCGREYLRLLDATSRDQLQSRPLAQLMATERAFHINFFSLFYYCFLPTDDSYRPEPELRIVGPDPFARVRSGPPASDVPLLVGYTTLEHGNLFLERDFSHTTPNFPNDNATVQALLENYLDRRAQSNRSVSRRRFYQELASVADIIYGIQYFIREAVAHKRAPLYRYLFAYDGAFGYAKHWYYRNEIVRPDLPGPMHGDELGYLFTPYVYRGHAWKDVDAGAYRTERRVQRRMLRLWSNFIKYG</sequence>
<dbReference type="EnsemblMetazoa" id="ACHR008872-RA">
    <property type="protein sequence ID" value="ACHR008872-PA"/>
    <property type="gene ID" value="ACHR008872"/>
</dbReference>
<dbReference type="Pfam" id="PF00135">
    <property type="entry name" value="COesterase"/>
    <property type="match status" value="1"/>
</dbReference>
<dbReference type="InterPro" id="IPR019826">
    <property type="entry name" value="Carboxylesterase_B_AS"/>
</dbReference>
<dbReference type="VEuPathDB" id="VectorBase:ACHR008872"/>
<evidence type="ECO:0000256" key="2">
    <source>
        <dbReference type="ARBA" id="ARBA00022487"/>
    </source>
</evidence>
<reference evidence="9" key="1">
    <citation type="submission" date="2013-03" db="EMBL/GenBank/DDBJ databases">
        <title>The Genome Sequence of Anopheles christyi ACHKN1017.</title>
        <authorList>
            <consortium name="The Broad Institute Genomics Platform"/>
            <person name="Neafsey D.E."/>
            <person name="Besansky N."/>
            <person name="Walker B."/>
            <person name="Young S.K."/>
            <person name="Zeng Q."/>
            <person name="Gargeya S."/>
            <person name="Fitzgerald M."/>
            <person name="Haas B."/>
            <person name="Abouelleil A."/>
            <person name="Allen A.W."/>
            <person name="Alvarado L."/>
            <person name="Arachchi H.M."/>
            <person name="Berlin A.M."/>
            <person name="Chapman S.B."/>
            <person name="Gainer-Dewar J."/>
            <person name="Goldberg J."/>
            <person name="Griggs A."/>
            <person name="Gujja S."/>
            <person name="Hansen M."/>
            <person name="Howarth C."/>
            <person name="Imamovic A."/>
            <person name="Ireland A."/>
            <person name="Larimer J."/>
            <person name="McCowan C."/>
            <person name="Murphy C."/>
            <person name="Pearson M."/>
            <person name="Poon T.W."/>
            <person name="Priest M."/>
            <person name="Roberts A."/>
            <person name="Saif S."/>
            <person name="Shea T."/>
            <person name="Sisk P."/>
            <person name="Sykes S."/>
            <person name="Wortman J."/>
            <person name="Nusbaum C."/>
            <person name="Birren B."/>
        </authorList>
    </citation>
    <scope>NUCLEOTIDE SEQUENCE [LARGE SCALE GENOMIC DNA]</scope>
    <source>
        <strain evidence="9">ACHKN1017</strain>
    </source>
</reference>
<feature type="signal peptide" evidence="6">
    <location>
        <begin position="1"/>
        <end position="30"/>
    </location>
</feature>
<keyword evidence="3 6" id="KW-0378">Hydrolase</keyword>
<evidence type="ECO:0000256" key="6">
    <source>
        <dbReference type="RuleBase" id="RU361235"/>
    </source>
</evidence>
<accession>A0A182KDN5</accession>
<reference evidence="8" key="2">
    <citation type="submission" date="2020-05" db="UniProtKB">
        <authorList>
            <consortium name="EnsemblMetazoa"/>
        </authorList>
    </citation>
    <scope>IDENTIFICATION</scope>
    <source>
        <strain evidence="8">ACHKN1017</strain>
    </source>
</reference>
<name>A0A182KDN5_9DIPT</name>
<dbReference type="PANTHER" id="PTHR11559">
    <property type="entry name" value="CARBOXYLESTERASE"/>
    <property type="match status" value="1"/>
</dbReference>
<keyword evidence="9" id="KW-1185">Reference proteome</keyword>
<keyword evidence="2" id="KW-0719">Serine esterase</keyword>
<dbReference type="AlphaFoldDB" id="A0A182KDN5"/>
<dbReference type="Gene3D" id="3.40.50.1820">
    <property type="entry name" value="alpha/beta hydrolase"/>
    <property type="match status" value="1"/>
</dbReference>
<keyword evidence="5" id="KW-0325">Glycoprotein</keyword>
<comment type="similarity">
    <text evidence="1 6">Belongs to the type-B carboxylesterase/lipase family.</text>
</comment>
<dbReference type="Proteomes" id="UP000075881">
    <property type="component" value="Unassembled WGS sequence"/>
</dbReference>
<dbReference type="InterPro" id="IPR050309">
    <property type="entry name" value="Type-B_Carboxylest/Lipase"/>
</dbReference>
<protein>
    <recommendedName>
        <fullName evidence="6">Carboxylic ester hydrolase</fullName>
        <ecNumber evidence="6">3.1.1.-</ecNumber>
    </recommendedName>
</protein>
<evidence type="ECO:0000256" key="4">
    <source>
        <dbReference type="ARBA" id="ARBA00023157"/>
    </source>
</evidence>
<evidence type="ECO:0000256" key="1">
    <source>
        <dbReference type="ARBA" id="ARBA00005964"/>
    </source>
</evidence>
<evidence type="ECO:0000259" key="7">
    <source>
        <dbReference type="Pfam" id="PF00135"/>
    </source>
</evidence>
<evidence type="ECO:0000256" key="5">
    <source>
        <dbReference type="ARBA" id="ARBA00023180"/>
    </source>
</evidence>
<proteinExistence type="inferred from homology"/>
<dbReference type="STRING" id="43041.A0A182KDN5"/>
<dbReference type="EC" id="3.1.1.-" evidence="6"/>